<keyword evidence="2" id="KW-1185">Reference proteome</keyword>
<dbReference type="Proteomes" id="UP000694409">
    <property type="component" value="Unassembled WGS sequence"/>
</dbReference>
<accession>A0A8C9MGD3</accession>
<evidence type="ECO:0000313" key="2">
    <source>
        <dbReference type="Proteomes" id="UP000694409"/>
    </source>
</evidence>
<evidence type="ECO:0000313" key="1">
    <source>
        <dbReference type="Ensembl" id="ENSSCAP00000003034.1"/>
    </source>
</evidence>
<proteinExistence type="predicted"/>
<dbReference type="AlphaFoldDB" id="A0A8C9MGD3"/>
<organism evidence="1 2">
    <name type="scientific">Serinus canaria</name>
    <name type="common">Island canary</name>
    <name type="synonym">Fringilla canaria</name>
    <dbReference type="NCBI Taxonomy" id="9135"/>
    <lineage>
        <taxon>Eukaryota</taxon>
        <taxon>Metazoa</taxon>
        <taxon>Chordata</taxon>
        <taxon>Craniata</taxon>
        <taxon>Vertebrata</taxon>
        <taxon>Euteleostomi</taxon>
        <taxon>Archelosauria</taxon>
        <taxon>Archosauria</taxon>
        <taxon>Dinosauria</taxon>
        <taxon>Saurischia</taxon>
        <taxon>Theropoda</taxon>
        <taxon>Coelurosauria</taxon>
        <taxon>Aves</taxon>
        <taxon>Neognathae</taxon>
        <taxon>Neoaves</taxon>
        <taxon>Telluraves</taxon>
        <taxon>Australaves</taxon>
        <taxon>Passeriformes</taxon>
        <taxon>Passeroidea</taxon>
        <taxon>Fringillidae</taxon>
        <taxon>Carduelinae</taxon>
        <taxon>Serinus</taxon>
    </lineage>
</organism>
<protein>
    <submittedName>
        <fullName evidence="1">Uncharacterized protein</fullName>
    </submittedName>
</protein>
<sequence length="102" mass="10556">PARNAGVTGCPAHRQPPALAWWGRAGGRAFREVRPFLGTSVPSSGSSCLSPRAVLWGSILTAQGASRASGSLPALHGHVRLIQEAYGQCSQAHGVISEVVLC</sequence>
<reference evidence="1" key="2">
    <citation type="submission" date="2025-09" db="UniProtKB">
        <authorList>
            <consortium name="Ensembl"/>
        </authorList>
    </citation>
    <scope>IDENTIFICATION</scope>
</reference>
<name>A0A8C9MGD3_SERCA</name>
<dbReference type="Ensembl" id="ENSSCAT00000003572.1">
    <property type="protein sequence ID" value="ENSSCAP00000003034.1"/>
    <property type="gene ID" value="ENSSCAG00000002614.1"/>
</dbReference>
<reference evidence="1" key="1">
    <citation type="submission" date="2025-08" db="UniProtKB">
        <authorList>
            <consortium name="Ensembl"/>
        </authorList>
    </citation>
    <scope>IDENTIFICATION</scope>
</reference>